<dbReference type="InterPro" id="IPR001851">
    <property type="entry name" value="ABC_transp_permease"/>
</dbReference>
<feature type="transmembrane region" description="Helical" evidence="9">
    <location>
        <begin position="87"/>
        <end position="111"/>
    </location>
</feature>
<dbReference type="Proteomes" id="UP000199152">
    <property type="component" value="Unassembled WGS sequence"/>
</dbReference>
<feature type="transmembrane region" description="Helical" evidence="9">
    <location>
        <begin position="269"/>
        <end position="289"/>
    </location>
</feature>
<sequence>MTTVLQFVVDALTAGSFYALFALGIALIFGIMQLVNFAHGELIMVGAYTIFLTQAWPWQATLLMAVVAVAVMALLMERAAFRPIRGANPATLLITSFAVSFLLQNVAQMIFTTLPKSADVVPLFRSSVTVGGLTVGWLSVVTILATAVLLVALALFMTRTRAGVQMRAAAEDFEMARLCGVRSNRVIASAFAIGGLLAGVGAILLVGQTGGISLGIGLTPVLFGFTAAAIGGLGSLPGAVVGGYVLGVATALLQQLLPYELAGYRDAFLFAGVFALMALRPGGLFRVAALSPRV</sequence>
<proteinExistence type="inferred from homology"/>
<dbReference type="PANTHER" id="PTHR11795:SF445">
    <property type="entry name" value="AMINO ACID ABC TRANSPORTER PERMEASE PROTEIN"/>
    <property type="match status" value="1"/>
</dbReference>
<evidence type="ECO:0000313" key="10">
    <source>
        <dbReference type="EMBL" id="SFL72959.1"/>
    </source>
</evidence>
<dbReference type="EMBL" id="FOSW01000016">
    <property type="protein sequence ID" value="SFL72959.1"/>
    <property type="molecule type" value="Genomic_DNA"/>
</dbReference>
<comment type="similarity">
    <text evidence="8">Belongs to the binding-protein-dependent transport system permease family. LivHM subfamily.</text>
</comment>
<keyword evidence="11" id="KW-1185">Reference proteome</keyword>
<feature type="transmembrane region" description="Helical" evidence="9">
    <location>
        <begin position="238"/>
        <end position="257"/>
    </location>
</feature>
<keyword evidence="5" id="KW-0029">Amino-acid transport</keyword>
<protein>
    <submittedName>
        <fullName evidence="10">Amino acid/amide ABC transporter membrane protein 1, HAAT family</fullName>
    </submittedName>
</protein>
<dbReference type="OrthoDB" id="3572933at2"/>
<dbReference type="STRING" id="504800.SAMN04488085_11670"/>
<comment type="subcellular location">
    <subcellularLocation>
        <location evidence="1">Cell membrane</location>
        <topology evidence="1">Multi-pass membrane protein</topology>
    </subcellularLocation>
</comment>
<name>A0A1I4K2M4_9ACTN</name>
<keyword evidence="7 9" id="KW-0472">Membrane</keyword>
<feature type="transmembrane region" description="Helical" evidence="9">
    <location>
        <begin position="12"/>
        <end position="35"/>
    </location>
</feature>
<evidence type="ECO:0000256" key="9">
    <source>
        <dbReference type="SAM" id="Phobius"/>
    </source>
</evidence>
<dbReference type="GO" id="GO:0005886">
    <property type="term" value="C:plasma membrane"/>
    <property type="evidence" value="ECO:0007669"/>
    <property type="project" value="UniProtKB-SubCell"/>
</dbReference>
<evidence type="ECO:0000256" key="6">
    <source>
        <dbReference type="ARBA" id="ARBA00022989"/>
    </source>
</evidence>
<dbReference type="GO" id="GO:0022857">
    <property type="term" value="F:transmembrane transporter activity"/>
    <property type="evidence" value="ECO:0007669"/>
    <property type="project" value="InterPro"/>
</dbReference>
<keyword evidence="2" id="KW-0813">Transport</keyword>
<dbReference type="InterPro" id="IPR052157">
    <property type="entry name" value="BCAA_transport_permease"/>
</dbReference>
<evidence type="ECO:0000256" key="7">
    <source>
        <dbReference type="ARBA" id="ARBA00023136"/>
    </source>
</evidence>
<evidence type="ECO:0000256" key="2">
    <source>
        <dbReference type="ARBA" id="ARBA00022448"/>
    </source>
</evidence>
<gene>
    <name evidence="10" type="ORF">SAMN04488085_11670</name>
</gene>
<dbReference type="AlphaFoldDB" id="A0A1I4K2M4"/>
<evidence type="ECO:0000256" key="8">
    <source>
        <dbReference type="ARBA" id="ARBA00037998"/>
    </source>
</evidence>
<evidence type="ECO:0000256" key="4">
    <source>
        <dbReference type="ARBA" id="ARBA00022692"/>
    </source>
</evidence>
<evidence type="ECO:0000256" key="5">
    <source>
        <dbReference type="ARBA" id="ARBA00022970"/>
    </source>
</evidence>
<dbReference type="CDD" id="cd06582">
    <property type="entry name" value="TM_PBP1_LivH_like"/>
    <property type="match status" value="1"/>
</dbReference>
<evidence type="ECO:0000313" key="11">
    <source>
        <dbReference type="Proteomes" id="UP000199152"/>
    </source>
</evidence>
<dbReference type="Pfam" id="PF02653">
    <property type="entry name" value="BPD_transp_2"/>
    <property type="match status" value="1"/>
</dbReference>
<reference evidence="11" key="1">
    <citation type="submission" date="2016-10" db="EMBL/GenBank/DDBJ databases">
        <authorList>
            <person name="Varghese N."/>
            <person name="Submissions S."/>
        </authorList>
    </citation>
    <scope>NUCLEOTIDE SEQUENCE [LARGE SCALE GENOMIC DNA]</scope>
    <source>
        <strain evidence="11">DSM 45317</strain>
    </source>
</reference>
<dbReference type="RefSeq" id="WP_091329089.1">
    <property type="nucleotide sequence ID" value="NZ_FOSW01000016.1"/>
</dbReference>
<feature type="transmembrane region" description="Helical" evidence="9">
    <location>
        <begin position="55"/>
        <end position="75"/>
    </location>
</feature>
<keyword evidence="6 9" id="KW-1133">Transmembrane helix</keyword>
<accession>A0A1I4K2M4</accession>
<feature type="transmembrane region" description="Helical" evidence="9">
    <location>
        <begin position="186"/>
        <end position="206"/>
    </location>
</feature>
<evidence type="ECO:0000256" key="3">
    <source>
        <dbReference type="ARBA" id="ARBA00022475"/>
    </source>
</evidence>
<evidence type="ECO:0000256" key="1">
    <source>
        <dbReference type="ARBA" id="ARBA00004651"/>
    </source>
</evidence>
<dbReference type="GO" id="GO:0006865">
    <property type="term" value="P:amino acid transport"/>
    <property type="evidence" value="ECO:0007669"/>
    <property type="project" value="UniProtKB-KW"/>
</dbReference>
<dbReference type="InParanoid" id="A0A1I4K2M4"/>
<keyword evidence="4 9" id="KW-0812">Transmembrane</keyword>
<dbReference type="PANTHER" id="PTHR11795">
    <property type="entry name" value="BRANCHED-CHAIN AMINO ACID TRANSPORT SYSTEM PERMEASE PROTEIN LIVH"/>
    <property type="match status" value="1"/>
</dbReference>
<organism evidence="10 11">
    <name type="scientific">Geodermatophilus ruber</name>
    <dbReference type="NCBI Taxonomy" id="504800"/>
    <lineage>
        <taxon>Bacteria</taxon>
        <taxon>Bacillati</taxon>
        <taxon>Actinomycetota</taxon>
        <taxon>Actinomycetes</taxon>
        <taxon>Geodermatophilales</taxon>
        <taxon>Geodermatophilaceae</taxon>
        <taxon>Geodermatophilus</taxon>
    </lineage>
</organism>
<feature type="transmembrane region" description="Helical" evidence="9">
    <location>
        <begin position="131"/>
        <end position="157"/>
    </location>
</feature>
<keyword evidence="3" id="KW-1003">Cell membrane</keyword>
<feature type="transmembrane region" description="Helical" evidence="9">
    <location>
        <begin position="212"/>
        <end position="231"/>
    </location>
</feature>